<dbReference type="SUPFAM" id="SSF55811">
    <property type="entry name" value="Nudix"/>
    <property type="match status" value="1"/>
</dbReference>
<gene>
    <name evidence="3" type="ORF">GCM10009720_07040</name>
</gene>
<dbReference type="EMBL" id="BAAAMN010000012">
    <property type="protein sequence ID" value="GAA2029772.1"/>
    <property type="molecule type" value="Genomic_DNA"/>
</dbReference>
<dbReference type="PANTHER" id="PTHR11839">
    <property type="entry name" value="UDP/ADP-SUGAR PYROPHOSPHATASE"/>
    <property type="match status" value="1"/>
</dbReference>
<dbReference type="Gene3D" id="3.90.79.10">
    <property type="entry name" value="Nucleoside Triphosphate Pyrophosphohydrolase"/>
    <property type="match status" value="1"/>
</dbReference>
<dbReference type="Pfam" id="PF00293">
    <property type="entry name" value="NUDIX"/>
    <property type="match status" value="1"/>
</dbReference>
<keyword evidence="1 3" id="KW-0378">Hydrolase</keyword>
<dbReference type="Proteomes" id="UP001501461">
    <property type="component" value="Unassembled WGS sequence"/>
</dbReference>
<sequence length="208" mass="23470">MTQKRIMDTDRRVVIQDQETAFAGAIWDIQRDTFTIDDADTPMTREYIEHPGAVAIVAIDEHDRLAMINQYRHPVRQDCWEIPAGLMDVEGESLLRTAQRELTEEADVTAHDWSVLIDHYPSAGSSAEAIRIFLAQDIESVPQADRHTRDDEEAHLMIRWVPLDEAFEAVMSGAVKNVNAVVGIMATHLVRTTGRNTRPFDAAFSNQS</sequence>
<dbReference type="RefSeq" id="WP_343956209.1">
    <property type="nucleotide sequence ID" value="NZ_BAAAMN010000012.1"/>
</dbReference>
<comment type="caution">
    <text evidence="3">The sequence shown here is derived from an EMBL/GenBank/DDBJ whole genome shotgun (WGS) entry which is preliminary data.</text>
</comment>
<evidence type="ECO:0000259" key="2">
    <source>
        <dbReference type="PROSITE" id="PS51462"/>
    </source>
</evidence>
<protein>
    <submittedName>
        <fullName evidence="3">NUDIX hydrolase</fullName>
    </submittedName>
</protein>
<dbReference type="PANTHER" id="PTHR11839:SF31">
    <property type="entry name" value="ADP-RIBOSE PYROPHOSPHATASE"/>
    <property type="match status" value="1"/>
</dbReference>
<dbReference type="InterPro" id="IPR015797">
    <property type="entry name" value="NUDIX_hydrolase-like_dom_sf"/>
</dbReference>
<evidence type="ECO:0000313" key="3">
    <source>
        <dbReference type="EMBL" id="GAA2029772.1"/>
    </source>
</evidence>
<feature type="domain" description="Nudix hydrolase" evidence="2">
    <location>
        <begin position="49"/>
        <end position="183"/>
    </location>
</feature>
<accession>A0ABP5FMF5</accession>
<name>A0ABP5FMF5_9MICC</name>
<organism evidence="3 4">
    <name type="scientific">Yaniella flava</name>
    <dbReference type="NCBI Taxonomy" id="287930"/>
    <lineage>
        <taxon>Bacteria</taxon>
        <taxon>Bacillati</taxon>
        <taxon>Actinomycetota</taxon>
        <taxon>Actinomycetes</taxon>
        <taxon>Micrococcales</taxon>
        <taxon>Micrococcaceae</taxon>
        <taxon>Yaniella</taxon>
    </lineage>
</organism>
<dbReference type="InterPro" id="IPR000086">
    <property type="entry name" value="NUDIX_hydrolase_dom"/>
</dbReference>
<keyword evidence="4" id="KW-1185">Reference proteome</keyword>
<proteinExistence type="predicted"/>
<evidence type="ECO:0000256" key="1">
    <source>
        <dbReference type="ARBA" id="ARBA00022801"/>
    </source>
</evidence>
<dbReference type="CDD" id="cd24158">
    <property type="entry name" value="NUDIX_ADPRase_Rv1700"/>
    <property type="match status" value="1"/>
</dbReference>
<dbReference type="PROSITE" id="PS51462">
    <property type="entry name" value="NUDIX"/>
    <property type="match status" value="1"/>
</dbReference>
<dbReference type="GO" id="GO:0016787">
    <property type="term" value="F:hydrolase activity"/>
    <property type="evidence" value="ECO:0007669"/>
    <property type="project" value="UniProtKB-KW"/>
</dbReference>
<evidence type="ECO:0000313" key="4">
    <source>
        <dbReference type="Proteomes" id="UP001501461"/>
    </source>
</evidence>
<reference evidence="4" key="1">
    <citation type="journal article" date="2019" name="Int. J. Syst. Evol. Microbiol.">
        <title>The Global Catalogue of Microorganisms (GCM) 10K type strain sequencing project: providing services to taxonomists for standard genome sequencing and annotation.</title>
        <authorList>
            <consortium name="The Broad Institute Genomics Platform"/>
            <consortium name="The Broad Institute Genome Sequencing Center for Infectious Disease"/>
            <person name="Wu L."/>
            <person name="Ma J."/>
        </authorList>
    </citation>
    <scope>NUCLEOTIDE SEQUENCE [LARGE SCALE GENOMIC DNA]</scope>
    <source>
        <strain evidence="4">JCM 13595</strain>
    </source>
</reference>